<organism evidence="2 3">
    <name type="scientific">Wickerhamomyces pijperi</name>
    <name type="common">Yeast</name>
    <name type="synonym">Pichia pijperi</name>
    <dbReference type="NCBI Taxonomy" id="599730"/>
    <lineage>
        <taxon>Eukaryota</taxon>
        <taxon>Fungi</taxon>
        <taxon>Dikarya</taxon>
        <taxon>Ascomycota</taxon>
        <taxon>Saccharomycotina</taxon>
        <taxon>Saccharomycetes</taxon>
        <taxon>Phaffomycetales</taxon>
        <taxon>Wickerhamomycetaceae</taxon>
        <taxon>Wickerhamomyces</taxon>
    </lineage>
</organism>
<feature type="compositionally biased region" description="Polar residues" evidence="1">
    <location>
        <begin position="65"/>
        <end position="76"/>
    </location>
</feature>
<sequence>MIFSTMSADGLFFKWANNKQAKSVWRPSSRQINSLEKVKPGIKPLFFNQKMEAKEPEKKIPSTAAKATNLSPNKASSSEIHLRAQSAFCLIHGMFSMALNKKSDSFGSLMYVSIKRE</sequence>
<dbReference type="OrthoDB" id="7599968at2759"/>
<feature type="region of interest" description="Disordered" evidence="1">
    <location>
        <begin position="53"/>
        <end position="76"/>
    </location>
</feature>
<keyword evidence="3" id="KW-1185">Reference proteome</keyword>
<dbReference type="EMBL" id="JAEUBG010004803">
    <property type="protein sequence ID" value="KAH3680048.1"/>
    <property type="molecule type" value="Genomic_DNA"/>
</dbReference>
<accession>A0A9P8PXC0</accession>
<dbReference type="AlphaFoldDB" id="A0A9P8PXC0"/>
<evidence type="ECO:0000256" key="1">
    <source>
        <dbReference type="SAM" id="MobiDB-lite"/>
    </source>
</evidence>
<name>A0A9P8PXC0_WICPI</name>
<reference evidence="2" key="2">
    <citation type="submission" date="2021-01" db="EMBL/GenBank/DDBJ databases">
        <authorList>
            <person name="Schikora-Tamarit M.A."/>
        </authorList>
    </citation>
    <scope>NUCLEOTIDE SEQUENCE</scope>
    <source>
        <strain evidence="2">CBS2887</strain>
    </source>
</reference>
<proteinExistence type="predicted"/>
<evidence type="ECO:0000313" key="2">
    <source>
        <dbReference type="EMBL" id="KAH3680048.1"/>
    </source>
</evidence>
<evidence type="ECO:0000313" key="3">
    <source>
        <dbReference type="Proteomes" id="UP000774326"/>
    </source>
</evidence>
<comment type="caution">
    <text evidence="2">The sequence shown here is derived from an EMBL/GenBank/DDBJ whole genome shotgun (WGS) entry which is preliminary data.</text>
</comment>
<protein>
    <submittedName>
        <fullName evidence="2">Uncharacterized protein</fullName>
    </submittedName>
</protein>
<dbReference type="Proteomes" id="UP000774326">
    <property type="component" value="Unassembled WGS sequence"/>
</dbReference>
<gene>
    <name evidence="2" type="ORF">WICPIJ_008429</name>
</gene>
<reference evidence="2" key="1">
    <citation type="journal article" date="2021" name="Open Biol.">
        <title>Shared evolutionary footprints suggest mitochondrial oxidative damage underlies multiple complex I losses in fungi.</title>
        <authorList>
            <person name="Schikora-Tamarit M.A."/>
            <person name="Marcet-Houben M."/>
            <person name="Nosek J."/>
            <person name="Gabaldon T."/>
        </authorList>
    </citation>
    <scope>NUCLEOTIDE SEQUENCE</scope>
    <source>
        <strain evidence="2">CBS2887</strain>
    </source>
</reference>